<keyword evidence="2" id="KW-0614">Plasmid</keyword>
<sequence>MKLRLQPGARGAGGQHDAVDHGPDYLHYGHPLVAVAEHGLEFRDLPVGSSEGAFPIPAPVPGLGLITPLRHDHFLNKGSDHVGAEQAL</sequence>
<name>A0A6N1ARJ3_9PROT</name>
<dbReference type="Proteomes" id="UP000509702">
    <property type="component" value="Plasmid unnamed6"/>
</dbReference>
<reference evidence="2 3" key="1">
    <citation type="submission" date="2020-06" db="EMBL/GenBank/DDBJ databases">
        <title>Complete genome of Azosprillum oryzae KACC14407.</title>
        <authorList>
            <person name="Kim M."/>
            <person name="Park Y.-J."/>
            <person name="Shin J.-H."/>
        </authorList>
    </citation>
    <scope>NUCLEOTIDE SEQUENCE [LARGE SCALE GENOMIC DNA]</scope>
    <source>
        <strain evidence="2 3">KACC 14407</strain>
        <plasmid evidence="2 3">unnamed6</plasmid>
    </source>
</reference>
<feature type="region of interest" description="Disordered" evidence="1">
    <location>
        <begin position="1"/>
        <end position="20"/>
    </location>
</feature>
<dbReference type="AlphaFoldDB" id="A0A6N1ARJ3"/>
<keyword evidence="3" id="KW-1185">Reference proteome</keyword>
<proteinExistence type="predicted"/>
<dbReference type="RefSeq" id="WP_174757478.1">
    <property type="nucleotide sequence ID" value="NZ_BSOV01000002.1"/>
</dbReference>
<protein>
    <submittedName>
        <fullName evidence="2">Uncharacterized protein</fullName>
    </submittedName>
</protein>
<dbReference type="KEGG" id="aoz:HUE56_25645"/>
<accession>A0A6N1ARJ3</accession>
<gene>
    <name evidence="2" type="ORF">HUE56_25645</name>
</gene>
<evidence type="ECO:0000256" key="1">
    <source>
        <dbReference type="SAM" id="MobiDB-lite"/>
    </source>
</evidence>
<geneLocation type="plasmid" evidence="2 3">
    <name>unnamed6</name>
</geneLocation>
<organism evidence="2 3">
    <name type="scientific">Azospirillum oryzae</name>
    <dbReference type="NCBI Taxonomy" id="286727"/>
    <lineage>
        <taxon>Bacteria</taxon>
        <taxon>Pseudomonadati</taxon>
        <taxon>Pseudomonadota</taxon>
        <taxon>Alphaproteobacteria</taxon>
        <taxon>Rhodospirillales</taxon>
        <taxon>Azospirillaceae</taxon>
        <taxon>Azospirillum</taxon>
    </lineage>
</organism>
<evidence type="ECO:0000313" key="2">
    <source>
        <dbReference type="EMBL" id="QKS53898.1"/>
    </source>
</evidence>
<evidence type="ECO:0000313" key="3">
    <source>
        <dbReference type="Proteomes" id="UP000509702"/>
    </source>
</evidence>
<dbReference type="EMBL" id="CP054621">
    <property type="protein sequence ID" value="QKS53898.1"/>
    <property type="molecule type" value="Genomic_DNA"/>
</dbReference>